<evidence type="ECO:0000259" key="1">
    <source>
        <dbReference type="PROSITE" id="PS50878"/>
    </source>
</evidence>
<dbReference type="InterPro" id="IPR043502">
    <property type="entry name" value="DNA/RNA_pol_sf"/>
</dbReference>
<accession>A0AAV7P881</accession>
<organism evidence="2 3">
    <name type="scientific">Pleurodeles waltl</name>
    <name type="common">Iberian ribbed newt</name>
    <dbReference type="NCBI Taxonomy" id="8319"/>
    <lineage>
        <taxon>Eukaryota</taxon>
        <taxon>Metazoa</taxon>
        <taxon>Chordata</taxon>
        <taxon>Craniata</taxon>
        <taxon>Vertebrata</taxon>
        <taxon>Euteleostomi</taxon>
        <taxon>Amphibia</taxon>
        <taxon>Batrachia</taxon>
        <taxon>Caudata</taxon>
        <taxon>Salamandroidea</taxon>
        <taxon>Salamandridae</taxon>
        <taxon>Pleurodelinae</taxon>
        <taxon>Pleurodeles</taxon>
    </lineage>
</organism>
<dbReference type="Pfam" id="PF00078">
    <property type="entry name" value="RVT_1"/>
    <property type="match status" value="1"/>
</dbReference>
<reference evidence="2" key="1">
    <citation type="journal article" date="2022" name="bioRxiv">
        <title>Sequencing and chromosome-scale assembly of the giantPleurodeles waltlgenome.</title>
        <authorList>
            <person name="Brown T."/>
            <person name="Elewa A."/>
            <person name="Iarovenko S."/>
            <person name="Subramanian E."/>
            <person name="Araus A.J."/>
            <person name="Petzold A."/>
            <person name="Susuki M."/>
            <person name="Suzuki K.-i.T."/>
            <person name="Hayashi T."/>
            <person name="Toyoda A."/>
            <person name="Oliveira C."/>
            <person name="Osipova E."/>
            <person name="Leigh N.D."/>
            <person name="Simon A."/>
            <person name="Yun M.H."/>
        </authorList>
    </citation>
    <scope>NUCLEOTIDE SEQUENCE</scope>
    <source>
        <strain evidence="2">20211129_DDA</strain>
        <tissue evidence="2">Liver</tissue>
    </source>
</reference>
<dbReference type="Proteomes" id="UP001066276">
    <property type="component" value="Chromosome 7"/>
</dbReference>
<feature type="non-terminal residue" evidence="2">
    <location>
        <position position="335"/>
    </location>
</feature>
<comment type="caution">
    <text evidence="2">The sequence shown here is derived from an EMBL/GenBank/DDBJ whole genome shotgun (WGS) entry which is preliminary data.</text>
</comment>
<evidence type="ECO:0000313" key="3">
    <source>
        <dbReference type="Proteomes" id="UP001066276"/>
    </source>
</evidence>
<name>A0AAV7P881_PLEWA</name>
<sequence length="335" mass="37298">EQRKLYKRDLWTFKKGQQEALWAKLHFATKTSDSKRFWKIINTIDNGAKAGNNANITEEVWVSHLKSHLKELTIEEGPQMQSHTIGGDPNTPEPLKFTAPELLKIIGKSRMDCAPGPNGLPQALFKQDTERWANFLAAMFNDVITTGIVPASWKGSIIHPIYKGGSALSSSNYRLIALLDVDLKYFSCCVLKHLEAWITENNILPFNQTGFTKHQGTLTNLMGLGLIINRAKAKGTPTYLCFVDFKAAFDCVSRGKMWAKLLHWGLPHSILNAIKMIYSDTWVKVKLGEGSHLSRAVKTTVGVKQGCVLAPTLFNLYIADLPVKLNGHSSHSPSL</sequence>
<proteinExistence type="predicted"/>
<gene>
    <name evidence="2" type="ORF">NDU88_002974</name>
</gene>
<protein>
    <recommendedName>
        <fullName evidence="1">Reverse transcriptase domain-containing protein</fullName>
    </recommendedName>
</protein>
<dbReference type="SUPFAM" id="SSF56672">
    <property type="entry name" value="DNA/RNA polymerases"/>
    <property type="match status" value="1"/>
</dbReference>
<dbReference type="CDD" id="cd01650">
    <property type="entry name" value="RT_nLTR_like"/>
    <property type="match status" value="1"/>
</dbReference>
<dbReference type="PROSITE" id="PS50878">
    <property type="entry name" value="RT_POL"/>
    <property type="match status" value="1"/>
</dbReference>
<keyword evidence="3" id="KW-1185">Reference proteome</keyword>
<feature type="domain" description="Reverse transcriptase" evidence="1">
    <location>
        <begin position="142"/>
        <end position="335"/>
    </location>
</feature>
<dbReference type="PANTHER" id="PTHR19446">
    <property type="entry name" value="REVERSE TRANSCRIPTASES"/>
    <property type="match status" value="1"/>
</dbReference>
<dbReference type="AlphaFoldDB" id="A0AAV7P881"/>
<evidence type="ECO:0000313" key="2">
    <source>
        <dbReference type="EMBL" id="KAJ1124523.1"/>
    </source>
</evidence>
<feature type="non-terminal residue" evidence="2">
    <location>
        <position position="1"/>
    </location>
</feature>
<dbReference type="EMBL" id="JANPWB010000011">
    <property type="protein sequence ID" value="KAJ1124523.1"/>
    <property type="molecule type" value="Genomic_DNA"/>
</dbReference>
<dbReference type="InterPro" id="IPR000477">
    <property type="entry name" value="RT_dom"/>
</dbReference>